<keyword evidence="3" id="KW-1185">Reference proteome</keyword>
<dbReference type="GO" id="GO:0004523">
    <property type="term" value="F:RNA-DNA hybrid ribonuclease activity"/>
    <property type="evidence" value="ECO:0007669"/>
    <property type="project" value="InterPro"/>
</dbReference>
<dbReference type="EMBL" id="JAVXUP010000003">
    <property type="protein sequence ID" value="KAK3043651.1"/>
    <property type="molecule type" value="Genomic_DNA"/>
</dbReference>
<protein>
    <recommendedName>
        <fullName evidence="1">RNase H type-1 domain-containing protein</fullName>
    </recommendedName>
</protein>
<accession>A0AA89BTV2</accession>
<dbReference type="GO" id="GO:0003676">
    <property type="term" value="F:nucleic acid binding"/>
    <property type="evidence" value="ECO:0007669"/>
    <property type="project" value="InterPro"/>
</dbReference>
<name>A0AA89BTV2_9ASTE</name>
<comment type="caution">
    <text evidence="2">The sequence shown here is derived from an EMBL/GenBank/DDBJ whole genome shotgun (WGS) entry which is preliminary data.</text>
</comment>
<dbReference type="InterPro" id="IPR002156">
    <property type="entry name" value="RNaseH_domain"/>
</dbReference>
<dbReference type="AlphaFoldDB" id="A0AA89BTV2"/>
<reference evidence="2" key="1">
    <citation type="submission" date="2022-12" db="EMBL/GenBank/DDBJ databases">
        <title>Draft genome assemblies for two species of Escallonia (Escalloniales).</title>
        <authorList>
            <person name="Chanderbali A."/>
            <person name="Dervinis C."/>
            <person name="Anghel I."/>
            <person name="Soltis D."/>
            <person name="Soltis P."/>
            <person name="Zapata F."/>
        </authorList>
    </citation>
    <scope>NUCLEOTIDE SEQUENCE</scope>
    <source>
        <strain evidence="2">UCBG64.0493</strain>
        <tissue evidence="2">Leaf</tissue>
    </source>
</reference>
<proteinExistence type="predicted"/>
<dbReference type="Pfam" id="PF13456">
    <property type="entry name" value="RVT_3"/>
    <property type="match status" value="1"/>
</dbReference>
<evidence type="ECO:0000313" key="2">
    <source>
        <dbReference type="EMBL" id="KAK3043651.1"/>
    </source>
</evidence>
<evidence type="ECO:0000259" key="1">
    <source>
        <dbReference type="Pfam" id="PF13456"/>
    </source>
</evidence>
<sequence>MATAISRGVSHQFSHTSNHLPILLSTRSTQAFVRKRGKKSFKFESMWVKREDCERTIKEAWDRTLEGDIFSNFLSKIRTCGLGLMKWNKDIIGNIQMKIREMKHRLEDNFSNIGHIMDEAKKLVSSFEEIEITQVRRSRNHVAHSFVREALFAHEPRY</sequence>
<dbReference type="Proteomes" id="UP001188597">
    <property type="component" value="Unassembled WGS sequence"/>
</dbReference>
<evidence type="ECO:0000313" key="3">
    <source>
        <dbReference type="Proteomes" id="UP001188597"/>
    </source>
</evidence>
<feature type="domain" description="RNase H type-1" evidence="1">
    <location>
        <begin position="97"/>
        <end position="150"/>
    </location>
</feature>
<gene>
    <name evidence="2" type="ORF">RJ639_000067</name>
</gene>
<organism evidence="2 3">
    <name type="scientific">Escallonia herrerae</name>
    <dbReference type="NCBI Taxonomy" id="1293975"/>
    <lineage>
        <taxon>Eukaryota</taxon>
        <taxon>Viridiplantae</taxon>
        <taxon>Streptophyta</taxon>
        <taxon>Embryophyta</taxon>
        <taxon>Tracheophyta</taxon>
        <taxon>Spermatophyta</taxon>
        <taxon>Magnoliopsida</taxon>
        <taxon>eudicotyledons</taxon>
        <taxon>Gunneridae</taxon>
        <taxon>Pentapetalae</taxon>
        <taxon>asterids</taxon>
        <taxon>campanulids</taxon>
        <taxon>Escalloniales</taxon>
        <taxon>Escalloniaceae</taxon>
        <taxon>Escallonia</taxon>
    </lineage>
</organism>